<dbReference type="InterPro" id="IPR050351">
    <property type="entry name" value="BphY/WalK/GraS-like"/>
</dbReference>
<dbReference type="InterPro" id="IPR036890">
    <property type="entry name" value="HATPase_C_sf"/>
</dbReference>
<evidence type="ECO:0000256" key="3">
    <source>
        <dbReference type="ARBA" id="ARBA00022553"/>
    </source>
</evidence>
<dbReference type="PROSITE" id="PS50109">
    <property type="entry name" value="HIS_KIN"/>
    <property type="match status" value="1"/>
</dbReference>
<dbReference type="InterPro" id="IPR003594">
    <property type="entry name" value="HATPase_dom"/>
</dbReference>
<dbReference type="Pfam" id="PF00497">
    <property type="entry name" value="SBP_bac_3"/>
    <property type="match status" value="1"/>
</dbReference>
<proteinExistence type="predicted"/>
<dbReference type="GO" id="GO:0030295">
    <property type="term" value="F:protein kinase activator activity"/>
    <property type="evidence" value="ECO:0007669"/>
    <property type="project" value="TreeGrafter"/>
</dbReference>
<dbReference type="PANTHER" id="PTHR42878:SF15">
    <property type="entry name" value="BACTERIOPHYTOCHROME"/>
    <property type="match status" value="1"/>
</dbReference>
<sequence length="661" mass="75310">MKRLNKSYLFIMFFTIFLCIGPFELCADERLIIKAGSEFDYPPFCIVTNGKADGFSVELLRAALKAVNLDVEFQIGAWGDLKDSLKEGNIDVLPLVGVTPERELIFDFTFTYLHMNGAIFLRKDDIRIKDIADLADKEIIVMKGDNAEEYALRQRISPHIISVETYSDAMKLLAAGKHDAVIAQEIMGLYLIKHLGITNIVPLEYEILGFRQDFSFAVKEGNIELLKTLNKGLSKVMKDGTFERLHNKWFIPLKEKKYTIKEAIAYTLPVVIPAIIIILLILFFISRAEIKIKTKALLMEIELRKKAEIESRDLAKFPKENPNPVLRLQRNAKIIYKNNAADSCLYFEGNAVEPILSDLWKHEINKALDSNAISSFETKIRDRIFEFIIAPTKEGEYVNVYGRDITIRKKVQQELEEANRTLEIKVKERTAELELLNKDLKAFNYSVSHDLRTPLRSLSGFSTLLIDKYTNSLPAEDIDLLERINNSALRMGKIIDSLLRLSQITQNKPLAVNIDMSSIAKRIAESLKDHEPNRKVEFIIEDGLTVLADEELITLVLENIIGNAWKFTEKVDSPTIEVGSKRIENETVFFVRDNGSGFNMEYKDKLFEAFQRLHGPKEFPGLGIGLAIVKRIIVLHDGKIWAESEPDRGATFYFSFKNSTG</sequence>
<comment type="catalytic activity">
    <reaction evidence="1">
        <text>ATP + protein L-histidine = ADP + protein N-phospho-L-histidine.</text>
        <dbReference type="EC" id="2.7.13.3"/>
    </reaction>
</comment>
<name>A0A0G0PX90_9BACT</name>
<evidence type="ECO:0000256" key="5">
    <source>
        <dbReference type="ARBA" id="ARBA00022777"/>
    </source>
</evidence>
<evidence type="ECO:0000313" key="10">
    <source>
        <dbReference type="Proteomes" id="UP000033935"/>
    </source>
</evidence>
<dbReference type="GO" id="GO:0016020">
    <property type="term" value="C:membrane"/>
    <property type="evidence" value="ECO:0007669"/>
    <property type="project" value="InterPro"/>
</dbReference>
<dbReference type="InterPro" id="IPR003661">
    <property type="entry name" value="HisK_dim/P_dom"/>
</dbReference>
<feature type="coiled-coil region" evidence="6">
    <location>
        <begin position="408"/>
        <end position="439"/>
    </location>
</feature>
<dbReference type="SUPFAM" id="SSF47384">
    <property type="entry name" value="Homodimeric domain of signal transducing histidine kinase"/>
    <property type="match status" value="1"/>
</dbReference>
<evidence type="ECO:0000256" key="4">
    <source>
        <dbReference type="ARBA" id="ARBA00022679"/>
    </source>
</evidence>
<dbReference type="InterPro" id="IPR004358">
    <property type="entry name" value="Sig_transdc_His_kin-like_C"/>
</dbReference>
<dbReference type="Gene3D" id="1.10.287.130">
    <property type="match status" value="1"/>
</dbReference>
<dbReference type="PATRIC" id="fig|1618995.3.peg.1142"/>
<keyword evidence="5 9" id="KW-0418">Kinase</keyword>
<dbReference type="SUPFAM" id="SSF55874">
    <property type="entry name" value="ATPase domain of HSP90 chaperone/DNA topoisomerase II/histidine kinase"/>
    <property type="match status" value="1"/>
</dbReference>
<gene>
    <name evidence="9" type="ORF">UT30_C0050G0003</name>
</gene>
<dbReference type="GO" id="GO:0000155">
    <property type="term" value="F:phosphorelay sensor kinase activity"/>
    <property type="evidence" value="ECO:0007669"/>
    <property type="project" value="InterPro"/>
</dbReference>
<dbReference type="InterPro" id="IPR036097">
    <property type="entry name" value="HisK_dim/P_sf"/>
</dbReference>
<keyword evidence="4" id="KW-0808">Transferase</keyword>
<comment type="caution">
    <text evidence="9">The sequence shown here is derived from an EMBL/GenBank/DDBJ whole genome shotgun (WGS) entry which is preliminary data.</text>
</comment>
<dbReference type="CDD" id="cd13704">
    <property type="entry name" value="PBP2_HisK"/>
    <property type="match status" value="1"/>
</dbReference>
<dbReference type="Gene3D" id="3.30.565.10">
    <property type="entry name" value="Histidine kinase-like ATPase, C-terminal domain"/>
    <property type="match status" value="1"/>
</dbReference>
<dbReference type="Pfam" id="PF00512">
    <property type="entry name" value="HisKA"/>
    <property type="match status" value="1"/>
</dbReference>
<keyword evidence="6" id="KW-0175">Coiled coil</keyword>
<dbReference type="PRINTS" id="PR00344">
    <property type="entry name" value="BCTRLSENSOR"/>
</dbReference>
<dbReference type="AlphaFoldDB" id="A0A0G0PX90"/>
<dbReference type="Gene3D" id="3.40.190.10">
    <property type="entry name" value="Periplasmic binding protein-like II"/>
    <property type="match status" value="2"/>
</dbReference>
<keyword evidence="7" id="KW-0472">Membrane</keyword>
<evidence type="ECO:0000256" key="2">
    <source>
        <dbReference type="ARBA" id="ARBA00012438"/>
    </source>
</evidence>
<dbReference type="Pfam" id="PF02518">
    <property type="entry name" value="HATPase_c"/>
    <property type="match status" value="1"/>
</dbReference>
<keyword evidence="7" id="KW-1133">Transmembrane helix</keyword>
<dbReference type="PANTHER" id="PTHR42878">
    <property type="entry name" value="TWO-COMPONENT HISTIDINE KINASE"/>
    <property type="match status" value="1"/>
</dbReference>
<dbReference type="SMART" id="SM00079">
    <property type="entry name" value="PBPe"/>
    <property type="match status" value="1"/>
</dbReference>
<evidence type="ECO:0000313" key="9">
    <source>
        <dbReference type="EMBL" id="KKR02755.1"/>
    </source>
</evidence>
<dbReference type="GO" id="GO:0007234">
    <property type="term" value="P:osmosensory signaling via phosphorelay pathway"/>
    <property type="evidence" value="ECO:0007669"/>
    <property type="project" value="TreeGrafter"/>
</dbReference>
<dbReference type="FunFam" id="3.30.565.10:FF:000006">
    <property type="entry name" value="Sensor histidine kinase WalK"/>
    <property type="match status" value="1"/>
</dbReference>
<feature type="domain" description="Histidine kinase" evidence="8">
    <location>
        <begin position="446"/>
        <end position="660"/>
    </location>
</feature>
<protein>
    <recommendedName>
        <fullName evidence="2">histidine kinase</fullName>
        <ecNumber evidence="2">2.7.13.3</ecNumber>
    </recommendedName>
</protein>
<dbReference type="SUPFAM" id="SSF53850">
    <property type="entry name" value="Periplasmic binding protein-like II"/>
    <property type="match status" value="1"/>
</dbReference>
<dbReference type="Proteomes" id="UP000033935">
    <property type="component" value="Unassembled WGS sequence"/>
</dbReference>
<accession>A0A0G0PX90</accession>
<evidence type="ECO:0000256" key="6">
    <source>
        <dbReference type="SAM" id="Coils"/>
    </source>
</evidence>
<keyword evidence="3" id="KW-0597">Phosphoprotein</keyword>
<dbReference type="CDD" id="cd00082">
    <property type="entry name" value="HisKA"/>
    <property type="match status" value="1"/>
</dbReference>
<dbReference type="SMART" id="SM00062">
    <property type="entry name" value="PBPb"/>
    <property type="match status" value="1"/>
</dbReference>
<dbReference type="EMBL" id="LBWG01000050">
    <property type="protein sequence ID" value="KKR02755.1"/>
    <property type="molecule type" value="Genomic_DNA"/>
</dbReference>
<organism evidence="9 10">
    <name type="scientific">Candidatus Uhrbacteria bacterium GW2011_GWF2_39_13</name>
    <dbReference type="NCBI Taxonomy" id="1618995"/>
    <lineage>
        <taxon>Bacteria</taxon>
        <taxon>Candidatus Uhriibacteriota</taxon>
    </lineage>
</organism>
<evidence type="ECO:0000259" key="8">
    <source>
        <dbReference type="PROSITE" id="PS50109"/>
    </source>
</evidence>
<dbReference type="GO" id="GO:0015276">
    <property type="term" value="F:ligand-gated monoatomic ion channel activity"/>
    <property type="evidence" value="ECO:0007669"/>
    <property type="project" value="InterPro"/>
</dbReference>
<evidence type="ECO:0000256" key="1">
    <source>
        <dbReference type="ARBA" id="ARBA00000085"/>
    </source>
</evidence>
<evidence type="ECO:0000256" key="7">
    <source>
        <dbReference type="SAM" id="Phobius"/>
    </source>
</evidence>
<dbReference type="SMART" id="SM00387">
    <property type="entry name" value="HATPase_c"/>
    <property type="match status" value="1"/>
</dbReference>
<feature type="transmembrane region" description="Helical" evidence="7">
    <location>
        <begin position="263"/>
        <end position="285"/>
    </location>
</feature>
<dbReference type="GO" id="GO:0000156">
    <property type="term" value="F:phosphorelay response regulator activity"/>
    <property type="evidence" value="ECO:0007669"/>
    <property type="project" value="TreeGrafter"/>
</dbReference>
<dbReference type="EC" id="2.7.13.3" evidence="2"/>
<dbReference type="InterPro" id="IPR005467">
    <property type="entry name" value="His_kinase_dom"/>
</dbReference>
<dbReference type="InterPro" id="IPR001320">
    <property type="entry name" value="Iontro_rcpt_C"/>
</dbReference>
<dbReference type="InterPro" id="IPR001638">
    <property type="entry name" value="Solute-binding_3/MltF_N"/>
</dbReference>
<reference evidence="9 10" key="1">
    <citation type="journal article" date="2015" name="Nature">
        <title>rRNA introns, odd ribosomes, and small enigmatic genomes across a large radiation of phyla.</title>
        <authorList>
            <person name="Brown C.T."/>
            <person name="Hug L.A."/>
            <person name="Thomas B.C."/>
            <person name="Sharon I."/>
            <person name="Castelle C.J."/>
            <person name="Singh A."/>
            <person name="Wilkins M.J."/>
            <person name="Williams K.H."/>
            <person name="Banfield J.F."/>
        </authorList>
    </citation>
    <scope>NUCLEOTIDE SEQUENCE [LARGE SCALE GENOMIC DNA]</scope>
</reference>
<dbReference type="SMART" id="SM00388">
    <property type="entry name" value="HisKA"/>
    <property type="match status" value="1"/>
</dbReference>
<keyword evidence="7" id="KW-0812">Transmembrane</keyword>